<feature type="compositionally biased region" description="Acidic residues" evidence="2">
    <location>
        <begin position="1"/>
        <end position="11"/>
    </location>
</feature>
<evidence type="ECO:0000313" key="5">
    <source>
        <dbReference type="Proteomes" id="UP001152799"/>
    </source>
</evidence>
<keyword evidence="5" id="KW-1185">Reference proteome</keyword>
<feature type="region of interest" description="Disordered" evidence="2">
    <location>
        <begin position="1"/>
        <end position="61"/>
    </location>
</feature>
<dbReference type="PANTHER" id="PTHR33223">
    <property type="entry name" value="CCHC-TYPE DOMAIN-CONTAINING PROTEIN"/>
    <property type="match status" value="1"/>
</dbReference>
<dbReference type="InterPro" id="IPR021109">
    <property type="entry name" value="Peptidase_aspartic_dom_sf"/>
</dbReference>
<dbReference type="SUPFAM" id="SSF50630">
    <property type="entry name" value="Acid proteases"/>
    <property type="match status" value="1"/>
</dbReference>
<keyword evidence="1" id="KW-0479">Metal-binding</keyword>
<dbReference type="Proteomes" id="UP001152799">
    <property type="component" value="Unassembled WGS sequence"/>
</dbReference>
<feature type="compositionally biased region" description="Basic and acidic residues" evidence="2">
    <location>
        <begin position="26"/>
        <end position="41"/>
    </location>
</feature>
<evidence type="ECO:0000256" key="1">
    <source>
        <dbReference type="PROSITE-ProRule" id="PRU00047"/>
    </source>
</evidence>
<keyword evidence="1" id="KW-0863">Zinc-finger</keyword>
<protein>
    <recommendedName>
        <fullName evidence="3">CCHC-type domain-containing protein</fullName>
    </recommendedName>
</protein>
<evidence type="ECO:0000313" key="4">
    <source>
        <dbReference type="EMBL" id="CAH1183504.1"/>
    </source>
</evidence>
<dbReference type="SMART" id="SM00343">
    <property type="entry name" value="ZnF_C2HC"/>
    <property type="match status" value="2"/>
</dbReference>
<dbReference type="OrthoDB" id="6725237at2759"/>
<dbReference type="InterPro" id="IPR001878">
    <property type="entry name" value="Znf_CCHC"/>
</dbReference>
<gene>
    <name evidence="4" type="ORF">CEUTPL_LOCUS14605</name>
</gene>
<feature type="region of interest" description="Disordered" evidence="2">
    <location>
        <begin position="78"/>
        <end position="101"/>
    </location>
</feature>
<feature type="domain" description="CCHC-type" evidence="3">
    <location>
        <begin position="279"/>
        <end position="293"/>
    </location>
</feature>
<comment type="caution">
    <text evidence="4">The sequence shown here is derived from an EMBL/GenBank/DDBJ whole genome shotgun (WGS) entry which is preliminary data.</text>
</comment>
<dbReference type="EMBL" id="CAKJTU040000017">
    <property type="protein sequence ID" value="CAH1183504.1"/>
    <property type="molecule type" value="Genomic_DNA"/>
</dbReference>
<dbReference type="InterPro" id="IPR036875">
    <property type="entry name" value="Znf_CCHC_sf"/>
</dbReference>
<dbReference type="PROSITE" id="PS50158">
    <property type="entry name" value="ZF_CCHC"/>
    <property type="match status" value="2"/>
</dbReference>
<dbReference type="AlphaFoldDB" id="A0A9P0DVH6"/>
<dbReference type="Gene3D" id="4.10.60.10">
    <property type="entry name" value="Zinc finger, CCHC-type"/>
    <property type="match status" value="1"/>
</dbReference>
<dbReference type="GO" id="GO:0008270">
    <property type="term" value="F:zinc ion binding"/>
    <property type="evidence" value="ECO:0007669"/>
    <property type="project" value="UniProtKB-KW"/>
</dbReference>
<evidence type="ECO:0000256" key="2">
    <source>
        <dbReference type="SAM" id="MobiDB-lite"/>
    </source>
</evidence>
<feature type="compositionally biased region" description="Basic residues" evidence="2">
    <location>
        <begin position="16"/>
        <end position="25"/>
    </location>
</feature>
<keyword evidence="1" id="KW-0862">Zinc</keyword>
<feature type="compositionally biased region" description="Low complexity" evidence="2">
    <location>
        <begin position="86"/>
        <end position="100"/>
    </location>
</feature>
<evidence type="ECO:0000259" key="3">
    <source>
        <dbReference type="PROSITE" id="PS50158"/>
    </source>
</evidence>
<proteinExistence type="predicted"/>
<reference evidence="4" key="1">
    <citation type="submission" date="2022-01" db="EMBL/GenBank/DDBJ databases">
        <authorList>
            <person name="King R."/>
        </authorList>
    </citation>
    <scope>NUCLEOTIDE SEQUENCE</scope>
</reference>
<dbReference type="PANTHER" id="PTHR33223:SF6">
    <property type="entry name" value="CCHC-TYPE DOMAIN-CONTAINING PROTEIN"/>
    <property type="match status" value="1"/>
</dbReference>
<dbReference type="Gene3D" id="2.40.70.10">
    <property type="entry name" value="Acid Proteases"/>
    <property type="match status" value="1"/>
</dbReference>
<sequence>MRSESDSDDNELDHRSSRRKHRHSKSHLERNLARDRERSRSESPSNDDENRAGRRKEAKKRRIEELIATKVTEILSQIQPTINDPSSASSTQQSTSRSSSGINFAKSEIVPIFDPEIGDVNSQNWLNKIEQLGMIHHWDDATKSYFMQSKLSGIAKLWYNGLREYSKSWVDWKNALLKAFPSHENFVDNLKLMLDRKKQPDETILHYYYSKCVLIRKCDISDVNATSCIIDGLPHEHQATAKSAYIKTPEELFQGFLCKLANTPVLQKSEKNMKTDLAKCHVCKKGGHLARNCFFRDASAGPSGQSKFSEFKKPGDFKSGGAKRIKECSHCNRKGHVKEDCWHLNPAKVQLLQRQVPNSSYMIDVSINNNTFKGYLDTGSQINVANITVMDKLNIKLEPSNIVVKGFDHGAENHPIRRRGRLTNQDGRV</sequence>
<accession>A0A9P0DVH6</accession>
<feature type="domain" description="CCHC-type" evidence="3">
    <location>
        <begin position="328"/>
        <end position="341"/>
    </location>
</feature>
<organism evidence="4 5">
    <name type="scientific">Ceutorhynchus assimilis</name>
    <name type="common">cabbage seed weevil</name>
    <dbReference type="NCBI Taxonomy" id="467358"/>
    <lineage>
        <taxon>Eukaryota</taxon>
        <taxon>Metazoa</taxon>
        <taxon>Ecdysozoa</taxon>
        <taxon>Arthropoda</taxon>
        <taxon>Hexapoda</taxon>
        <taxon>Insecta</taxon>
        <taxon>Pterygota</taxon>
        <taxon>Neoptera</taxon>
        <taxon>Endopterygota</taxon>
        <taxon>Coleoptera</taxon>
        <taxon>Polyphaga</taxon>
        <taxon>Cucujiformia</taxon>
        <taxon>Curculionidae</taxon>
        <taxon>Ceutorhynchinae</taxon>
        <taxon>Ceutorhynchus</taxon>
    </lineage>
</organism>
<name>A0A9P0DVH6_9CUCU</name>
<dbReference type="GO" id="GO:0003676">
    <property type="term" value="F:nucleic acid binding"/>
    <property type="evidence" value="ECO:0007669"/>
    <property type="project" value="InterPro"/>
</dbReference>
<dbReference type="SUPFAM" id="SSF57756">
    <property type="entry name" value="Retrovirus zinc finger-like domains"/>
    <property type="match status" value="1"/>
</dbReference>